<dbReference type="GO" id="GO:0007234">
    <property type="term" value="P:osmosensory signaling via phosphorelay pathway"/>
    <property type="evidence" value="ECO:0007669"/>
    <property type="project" value="TreeGrafter"/>
</dbReference>
<evidence type="ECO:0000256" key="10">
    <source>
        <dbReference type="SAM" id="Phobius"/>
    </source>
</evidence>
<keyword evidence="8" id="KW-0067">ATP-binding</keyword>
<feature type="domain" description="Histidine kinase" evidence="11">
    <location>
        <begin position="380"/>
        <end position="596"/>
    </location>
</feature>
<keyword evidence="10" id="KW-0812">Transmembrane</keyword>
<dbReference type="GO" id="GO:0030295">
    <property type="term" value="F:protein kinase activator activity"/>
    <property type="evidence" value="ECO:0007669"/>
    <property type="project" value="TreeGrafter"/>
</dbReference>
<keyword evidence="5" id="KW-0808">Transferase</keyword>
<keyword evidence="4" id="KW-0597">Phosphoprotein</keyword>
<dbReference type="SUPFAM" id="SSF47384">
    <property type="entry name" value="Homodimeric domain of signal transducing histidine kinase"/>
    <property type="match status" value="1"/>
</dbReference>
<organism evidence="13 14">
    <name type="scientific">Brachyspira suanatina</name>
    <dbReference type="NCBI Taxonomy" id="381802"/>
    <lineage>
        <taxon>Bacteria</taxon>
        <taxon>Pseudomonadati</taxon>
        <taxon>Spirochaetota</taxon>
        <taxon>Spirochaetia</taxon>
        <taxon>Brachyspirales</taxon>
        <taxon>Brachyspiraceae</taxon>
        <taxon>Brachyspira</taxon>
    </lineage>
</organism>
<dbReference type="PRINTS" id="PR00344">
    <property type="entry name" value="BCTRLSENSOR"/>
</dbReference>
<comment type="catalytic activity">
    <reaction evidence="1">
        <text>ATP + protein L-histidine = ADP + protein N-phospho-L-histidine.</text>
        <dbReference type="EC" id="2.7.13.3"/>
    </reaction>
</comment>
<dbReference type="EMBL" id="CVLB01000002">
    <property type="protein sequence ID" value="CRF34688.1"/>
    <property type="molecule type" value="Genomic_DNA"/>
</dbReference>
<dbReference type="InterPro" id="IPR036097">
    <property type="entry name" value="HisK_dim/P_sf"/>
</dbReference>
<dbReference type="Gene3D" id="6.10.340.10">
    <property type="match status" value="1"/>
</dbReference>
<dbReference type="SMART" id="SM00388">
    <property type="entry name" value="HisKA"/>
    <property type="match status" value="1"/>
</dbReference>
<dbReference type="InterPro" id="IPR003660">
    <property type="entry name" value="HAMP_dom"/>
</dbReference>
<feature type="transmembrane region" description="Helical" evidence="10">
    <location>
        <begin position="50"/>
        <end position="74"/>
    </location>
</feature>
<dbReference type="InterPro" id="IPR004358">
    <property type="entry name" value="Sig_transdc_His_kin-like_C"/>
</dbReference>
<evidence type="ECO:0000256" key="2">
    <source>
        <dbReference type="ARBA" id="ARBA00004370"/>
    </source>
</evidence>
<keyword evidence="10" id="KW-0472">Membrane</keyword>
<accession>A0A0G4K978</accession>
<keyword evidence="14" id="KW-1185">Reference proteome</keyword>
<reference evidence="14" key="1">
    <citation type="submission" date="2015-04" db="EMBL/GenBank/DDBJ databases">
        <authorList>
            <person name="Mushtaq Mamoona"/>
        </authorList>
    </citation>
    <scope>NUCLEOTIDE SEQUENCE [LARGE SCALE GENOMIC DNA]</scope>
    <source>
        <strain evidence="14">AN4859/03</strain>
    </source>
</reference>
<dbReference type="GO" id="GO:0016020">
    <property type="term" value="C:membrane"/>
    <property type="evidence" value="ECO:0007669"/>
    <property type="project" value="UniProtKB-SubCell"/>
</dbReference>
<dbReference type="Pfam" id="PF00672">
    <property type="entry name" value="HAMP"/>
    <property type="match status" value="1"/>
</dbReference>
<dbReference type="SUPFAM" id="SSF158472">
    <property type="entry name" value="HAMP domain-like"/>
    <property type="match status" value="1"/>
</dbReference>
<dbReference type="InterPro" id="IPR036890">
    <property type="entry name" value="HATPase_C_sf"/>
</dbReference>
<dbReference type="AlphaFoldDB" id="A0A0G4K978"/>
<feature type="transmembrane region" description="Helical" evidence="10">
    <location>
        <begin position="86"/>
        <end position="105"/>
    </location>
</feature>
<dbReference type="PANTHER" id="PTHR42878">
    <property type="entry name" value="TWO-COMPONENT HISTIDINE KINASE"/>
    <property type="match status" value="1"/>
</dbReference>
<evidence type="ECO:0000259" key="11">
    <source>
        <dbReference type="PROSITE" id="PS50109"/>
    </source>
</evidence>
<keyword evidence="6" id="KW-0547">Nucleotide-binding</keyword>
<dbReference type="OrthoDB" id="1931120at2"/>
<evidence type="ECO:0000256" key="8">
    <source>
        <dbReference type="ARBA" id="ARBA00022840"/>
    </source>
</evidence>
<dbReference type="InterPro" id="IPR005467">
    <property type="entry name" value="His_kinase_dom"/>
</dbReference>
<dbReference type="Pfam" id="PF02518">
    <property type="entry name" value="HATPase_c"/>
    <property type="match status" value="1"/>
</dbReference>
<comment type="subcellular location">
    <subcellularLocation>
        <location evidence="2">Membrane</location>
    </subcellularLocation>
</comment>
<keyword evidence="10" id="KW-1133">Transmembrane helix</keyword>
<evidence type="ECO:0000256" key="5">
    <source>
        <dbReference type="ARBA" id="ARBA00022679"/>
    </source>
</evidence>
<dbReference type="GO" id="GO:0000156">
    <property type="term" value="F:phosphorelay response regulator activity"/>
    <property type="evidence" value="ECO:0007669"/>
    <property type="project" value="TreeGrafter"/>
</dbReference>
<dbReference type="Proteomes" id="UP000043763">
    <property type="component" value="Unassembled WGS sequence"/>
</dbReference>
<evidence type="ECO:0000256" key="1">
    <source>
        <dbReference type="ARBA" id="ARBA00000085"/>
    </source>
</evidence>
<feature type="transmembrane region" description="Helical" evidence="10">
    <location>
        <begin position="15"/>
        <end position="38"/>
    </location>
</feature>
<evidence type="ECO:0000256" key="9">
    <source>
        <dbReference type="ARBA" id="ARBA00023012"/>
    </source>
</evidence>
<dbReference type="GO" id="GO:0000155">
    <property type="term" value="F:phosphorelay sensor kinase activity"/>
    <property type="evidence" value="ECO:0007669"/>
    <property type="project" value="InterPro"/>
</dbReference>
<evidence type="ECO:0000313" key="14">
    <source>
        <dbReference type="Proteomes" id="UP000043763"/>
    </source>
</evidence>
<evidence type="ECO:0000256" key="6">
    <source>
        <dbReference type="ARBA" id="ARBA00022741"/>
    </source>
</evidence>
<dbReference type="PROSITE" id="PS50885">
    <property type="entry name" value="HAMP"/>
    <property type="match status" value="1"/>
</dbReference>
<keyword evidence="9" id="KW-0902">Two-component regulatory system</keyword>
<protein>
    <recommendedName>
        <fullName evidence="3">histidine kinase</fullName>
        <ecNumber evidence="3">2.7.13.3</ecNumber>
    </recommendedName>
</protein>
<proteinExistence type="predicted"/>
<sequence length="596" mass="68425">MNFIKKIVSKIKTRYGILFPSIICFFVLVNFIAALWISSFIYEPNITNQFYMFSVMFFPLTSILIGVIVIIKFVVDAIMKKEGSHLKLVIVLIMGLMTVVPSLFISKISTYIIKTNLNLFLDQNINSAVEYVIDISNKEIMDKQIFMSNVIENIGVNYFNNIYHNLAIGNIKYDDISKIVKSSEYFKNIVFLSNSYNLNNIIFFNSANYIPLDINYKLTNTNTLFINSEYNGSFYVNAIIPLSYSNNYVIWSESMPKNYIEVRNSALETFRIYNSVNMFTNEFSMILSLLYIFVLGISAFFSIIFGIALSRLITRPISLILNATNSITNADFNIDMKLGGVHDMRNLIHRFNVMARALKYHRDRENTRARLETWREAAIKVAHEIKNPLMPIIMNAELIEMKISTNMTDKDVERAKKSSNIIIKNANVISNLVRSFSEFSFAIKLSDEKQSINSALIEVLESFKNINTVKFSVVLSKHDYFINMDREKLIMAFRNLIKNAIEAMEKSSRSVIYISSYHEIIDLNEFFIISITDTGVGIENNNLHKIFEPYFTSKEKGTGIGLSTVEKIISEHNGTIDVESIPNEGTTFFIKFMVES</sequence>
<dbReference type="Gene3D" id="3.30.565.10">
    <property type="entry name" value="Histidine kinase-like ATPase, C-terminal domain"/>
    <property type="match status" value="1"/>
</dbReference>
<dbReference type="InterPro" id="IPR003661">
    <property type="entry name" value="HisK_dim/P_dom"/>
</dbReference>
<evidence type="ECO:0000256" key="3">
    <source>
        <dbReference type="ARBA" id="ARBA00012438"/>
    </source>
</evidence>
<evidence type="ECO:0000313" key="13">
    <source>
        <dbReference type="EMBL" id="CRF34688.1"/>
    </source>
</evidence>
<dbReference type="Gene3D" id="1.10.287.130">
    <property type="match status" value="1"/>
</dbReference>
<dbReference type="InterPro" id="IPR003594">
    <property type="entry name" value="HATPase_dom"/>
</dbReference>
<dbReference type="PANTHER" id="PTHR42878:SF7">
    <property type="entry name" value="SENSOR HISTIDINE KINASE GLRK"/>
    <property type="match status" value="1"/>
</dbReference>
<gene>
    <name evidence="13" type="ORF">BRSU_2183</name>
</gene>
<feature type="transmembrane region" description="Helical" evidence="10">
    <location>
        <begin position="285"/>
        <end position="309"/>
    </location>
</feature>
<feature type="domain" description="HAMP" evidence="12">
    <location>
        <begin position="311"/>
        <end position="363"/>
    </location>
</feature>
<dbReference type="SMART" id="SM00387">
    <property type="entry name" value="HATPase_c"/>
    <property type="match status" value="1"/>
</dbReference>
<dbReference type="EC" id="2.7.13.3" evidence="3"/>
<dbReference type="Pfam" id="PF00512">
    <property type="entry name" value="HisKA"/>
    <property type="match status" value="1"/>
</dbReference>
<dbReference type="RefSeq" id="WP_048595358.1">
    <property type="nucleotide sequence ID" value="NZ_CVLB01000002.1"/>
</dbReference>
<evidence type="ECO:0000259" key="12">
    <source>
        <dbReference type="PROSITE" id="PS50885"/>
    </source>
</evidence>
<name>A0A0G4K978_9SPIR</name>
<keyword evidence="7 13" id="KW-0418">Kinase</keyword>
<dbReference type="InterPro" id="IPR050351">
    <property type="entry name" value="BphY/WalK/GraS-like"/>
</dbReference>
<dbReference type="SUPFAM" id="SSF55874">
    <property type="entry name" value="ATPase domain of HSP90 chaperone/DNA topoisomerase II/histidine kinase"/>
    <property type="match status" value="1"/>
</dbReference>
<dbReference type="CDD" id="cd00082">
    <property type="entry name" value="HisKA"/>
    <property type="match status" value="1"/>
</dbReference>
<dbReference type="GO" id="GO:0005524">
    <property type="term" value="F:ATP binding"/>
    <property type="evidence" value="ECO:0007669"/>
    <property type="project" value="UniProtKB-KW"/>
</dbReference>
<dbReference type="PROSITE" id="PS50109">
    <property type="entry name" value="HIS_KIN"/>
    <property type="match status" value="1"/>
</dbReference>
<evidence type="ECO:0000256" key="4">
    <source>
        <dbReference type="ARBA" id="ARBA00022553"/>
    </source>
</evidence>
<evidence type="ECO:0000256" key="7">
    <source>
        <dbReference type="ARBA" id="ARBA00022777"/>
    </source>
</evidence>